<organism evidence="8 9">
    <name type="scientific">Triparma retinervis</name>
    <dbReference type="NCBI Taxonomy" id="2557542"/>
    <lineage>
        <taxon>Eukaryota</taxon>
        <taxon>Sar</taxon>
        <taxon>Stramenopiles</taxon>
        <taxon>Ochrophyta</taxon>
        <taxon>Bolidophyceae</taxon>
        <taxon>Parmales</taxon>
        <taxon>Triparmaceae</taxon>
        <taxon>Triparma</taxon>
    </lineage>
</organism>
<dbReference type="InterPro" id="IPR032675">
    <property type="entry name" value="LRR_dom_sf"/>
</dbReference>
<dbReference type="InterPro" id="IPR011993">
    <property type="entry name" value="PH-like_dom_sf"/>
</dbReference>
<feature type="compositionally biased region" description="Basic and acidic residues" evidence="5">
    <location>
        <begin position="1119"/>
        <end position="1143"/>
    </location>
</feature>
<dbReference type="InterPro" id="IPR027038">
    <property type="entry name" value="RanGap"/>
</dbReference>
<dbReference type="InterPro" id="IPR001202">
    <property type="entry name" value="WW_dom"/>
</dbReference>
<evidence type="ECO:0000256" key="4">
    <source>
        <dbReference type="SAM" id="Coils"/>
    </source>
</evidence>
<dbReference type="SUPFAM" id="SSF51045">
    <property type="entry name" value="WW domain"/>
    <property type="match status" value="1"/>
</dbReference>
<feature type="region of interest" description="Disordered" evidence="5">
    <location>
        <begin position="1"/>
        <end position="38"/>
    </location>
</feature>
<feature type="compositionally biased region" description="Pro residues" evidence="5">
    <location>
        <begin position="709"/>
        <end position="729"/>
    </location>
</feature>
<dbReference type="SUPFAM" id="SSF52047">
    <property type="entry name" value="RNI-like"/>
    <property type="match status" value="1"/>
</dbReference>
<dbReference type="Gene3D" id="2.30.29.30">
    <property type="entry name" value="Pleckstrin-homology domain (PH domain)/Phosphotyrosine-binding domain (PTB)"/>
    <property type="match status" value="1"/>
</dbReference>
<evidence type="ECO:0000313" key="9">
    <source>
        <dbReference type="Proteomes" id="UP001165082"/>
    </source>
</evidence>
<feature type="region of interest" description="Disordered" evidence="5">
    <location>
        <begin position="3120"/>
        <end position="3149"/>
    </location>
</feature>
<feature type="compositionally biased region" description="Acidic residues" evidence="5">
    <location>
        <begin position="68"/>
        <end position="86"/>
    </location>
</feature>
<keyword evidence="4" id="KW-0175">Coiled coil</keyword>
<feature type="region of interest" description="Disordered" evidence="5">
    <location>
        <begin position="749"/>
        <end position="1169"/>
    </location>
</feature>
<feature type="compositionally biased region" description="Basic and acidic residues" evidence="5">
    <location>
        <begin position="29"/>
        <end position="38"/>
    </location>
</feature>
<dbReference type="Gene3D" id="3.80.10.10">
    <property type="entry name" value="Ribonuclease Inhibitor"/>
    <property type="match status" value="1"/>
</dbReference>
<feature type="compositionally biased region" description="Low complexity" evidence="5">
    <location>
        <begin position="1144"/>
        <end position="1157"/>
    </location>
</feature>
<feature type="region of interest" description="Disordered" evidence="5">
    <location>
        <begin position="63"/>
        <end position="94"/>
    </location>
</feature>
<dbReference type="Gene3D" id="2.20.70.10">
    <property type="match status" value="2"/>
</dbReference>
<feature type="compositionally biased region" description="Low complexity" evidence="5">
    <location>
        <begin position="3120"/>
        <end position="3147"/>
    </location>
</feature>
<name>A0A9W7DMC5_9STRA</name>
<reference evidence="8" key="1">
    <citation type="submission" date="2022-07" db="EMBL/GenBank/DDBJ databases">
        <title>Genome analysis of Parmales, a sister group of diatoms, reveals the evolutionary specialization of diatoms from phago-mixotrophs to photoautotrophs.</title>
        <authorList>
            <person name="Ban H."/>
            <person name="Sato S."/>
            <person name="Yoshikawa S."/>
            <person name="Kazumasa Y."/>
            <person name="Nakamura Y."/>
            <person name="Ichinomiya M."/>
            <person name="Saitoh K."/>
            <person name="Sato N."/>
            <person name="Blanc-Mathieu R."/>
            <person name="Endo H."/>
            <person name="Kuwata A."/>
            <person name="Ogata H."/>
        </authorList>
    </citation>
    <scope>NUCLEOTIDE SEQUENCE</scope>
</reference>
<feature type="compositionally biased region" description="Basic residues" evidence="5">
    <location>
        <begin position="2789"/>
        <end position="2800"/>
    </location>
</feature>
<dbReference type="CDD" id="cd00201">
    <property type="entry name" value="WW"/>
    <property type="match status" value="2"/>
</dbReference>
<evidence type="ECO:0000259" key="6">
    <source>
        <dbReference type="PROSITE" id="PS50003"/>
    </source>
</evidence>
<dbReference type="PROSITE" id="PS50020">
    <property type="entry name" value="WW_DOMAIN_2"/>
    <property type="match status" value="2"/>
</dbReference>
<keyword evidence="1" id="KW-0343">GTPase activation</keyword>
<dbReference type="Pfam" id="PF00169">
    <property type="entry name" value="PH"/>
    <property type="match status" value="1"/>
</dbReference>
<feature type="region of interest" description="Disordered" evidence="5">
    <location>
        <begin position="1183"/>
        <end position="1203"/>
    </location>
</feature>
<comment type="caution">
    <text evidence="8">The sequence shown here is derived from an EMBL/GenBank/DDBJ whole genome shotgun (WGS) entry which is preliminary data.</text>
</comment>
<dbReference type="PANTHER" id="PTHR24113:SF12">
    <property type="entry name" value="RAN GTPASE-ACTIVATING PROTEIN 1"/>
    <property type="match status" value="1"/>
</dbReference>
<feature type="coiled-coil region" evidence="4">
    <location>
        <begin position="2733"/>
        <end position="2760"/>
    </location>
</feature>
<feature type="domain" description="WW" evidence="7">
    <location>
        <begin position="1241"/>
        <end position="1268"/>
    </location>
</feature>
<feature type="region of interest" description="Disordered" evidence="5">
    <location>
        <begin position="683"/>
        <end position="736"/>
    </location>
</feature>
<dbReference type="InterPro" id="IPR036020">
    <property type="entry name" value="WW_dom_sf"/>
</dbReference>
<dbReference type="Gene3D" id="1.25.40.530">
    <property type="entry name" value="MyTH4 domain"/>
    <property type="match status" value="1"/>
</dbReference>
<feature type="region of interest" description="Disordered" evidence="5">
    <location>
        <begin position="2772"/>
        <end position="2823"/>
    </location>
</feature>
<evidence type="ECO:0000256" key="5">
    <source>
        <dbReference type="SAM" id="MobiDB-lite"/>
    </source>
</evidence>
<feature type="compositionally biased region" description="Acidic residues" evidence="5">
    <location>
        <begin position="937"/>
        <end position="949"/>
    </location>
</feature>
<feature type="compositionally biased region" description="Polar residues" evidence="5">
    <location>
        <begin position="2033"/>
        <end position="2058"/>
    </location>
</feature>
<sequence length="3180" mass="350726">MSTLEGYLYLKLPPVEPTEDDSAPAPPPKPDEEIYESHHGDRYIRKYVSLDIYVGMKLRNHQPSFLSGDDEEDSGSDRDLDPDDPANDPNSIMYKPRDKWHYLFGGDVSLTKMEPKSHIKAKEAAAKGKSKSHSHKKFYPLMLLTKVDPIQSEKHDGEVLQSSWVTVAAESKEEMHKWIQMLRKARDLTQYMRACRDCNQATPLKVVVNACSTGDWKSLNFENVRLTNSSICALAVFFKRQVNSAKAKTKSTTEIIINNCGLSDDSCQVLLNIFETIPSLVRIRMPNNEIGDKGVRFLTASPVLQSNFIELDLSQNHLTSHSAQRLAEILLEGSSSCLKKLDLSNNNIKIDGIIPLLRAIRDAKCPMEVLSLNGNEVGDIGGVLLSEIMKGSRRTIRIIRCARCKINRRGIEAIADAMHYCEALLQIKLHGNISNADSIGFLICRATQHHFTKSNSRLAFSVGGSEGNPSEHPLYGRDVKGFFANVERSTHVSNLRLRRRGVHMVRSELAPHRVNIWFRLQGSHEVEVSMFRVRIASIIGVKPTLVHIASTLKESSTVMCVCLEICAPHKTVKNLSLLAAQNDPRLRSLGILRVAEFEPTDTSSNASGGSAPLSPTSNFEQFLNSALVESSEEKKMDAADDATSAIKNSVHPQIEIIDLPPLLPKRLKDMNYKREGIKPVVKFDVPPATRKQPGTSMDAHDPGMRPSLDIPPPPPPPKSADDAVPPPPSTEGKVRGVASMAKAYSLAADFFGDEEEGEEVDDFLPPPPPLPDSVAAPPAELPPPPPPPIDGPVPVIEEDEGEELEDEEEITDPILRETIGMLTEGKSLLELNVPPPPPAPPEERSSSVTAPLPERNSSVAAPPPPPVVPAGVPPPAPTDSTPTHPPALRKKTVSRETMSRSSTNDYIGEWNKEEISEMTLERDRGETTGELGWADYNDMETDDEDEPFDGSETRSPQSQSGDGKAKTAVGFKIGDDSTPTRKHGLTAVTEHSEVDAENEDDDDEEDDEDAEFEKVRAVSSARRASITSDIEDSPEDKAAAAAAAANDEQDLSGFDDENEKEKEGGQADPSATPAQPPASEDVEASTKPVAEGEDEDDEFDDDEFDDDLPEEAHIMLNDKVPEKRTSLQMARERAKSKAKEGHTSRASSVSVQSNSQAEIAAHKAEEQEKADHALMRAVSNLAEQAEQQESAGDHLASTDPLPPFMEKRRDLCKAVGSRSISEIEKAIFAVKEDYLHGGNKWQEVKSESKRTYYWNRITGKTQFEKPNGMHDSDLDSVSKFLSQLHMLTQDFQTLHVVSSSDQLLEQYQSFMCRCAVLGYNGQEAQLANQQMNAHIMELISQSVIDPNSEAYGMIHIKSQIVFAMMSRGPHCISQLTTFLHQLAESRKAGSIKVGETTEESIAKIFLKRCQQLERVAQAALTCNEGILKKVETAILQAYLMNHFTQTTVELEKKRAEVGSEAKFILESIFAAAKKKNIFTLKKKLAEAKRIGFHAPGLQEAENLLELQHKLSSEKQAKEAIARAAKAIKGGRLAVANTAELIPVLRLLEDVNLETDKTTTNNIKEVKRYLSKLTGHDEKEKLILSLLSRGDAKELSDFLEGKGDGELVVAAAIRIEMEEWIAACNKAGNNDDYDENSDSETTLSSSHSSFDLFGGDKEVKKEEVGNIWKKGMLVKTSRGRKNNDVMRSWKERFCVLQGRTLTYYAVSNDKKSKTKKGSLIVHSAIDANSAGEGDTWKKPNTFIIREGRDLTDIDTMLLHEARKQLKVLQKTELERDIMEGINGRDAEKLRVGLKRIDELGIDIKDEVVEEAKEVLLEEGRSLATKDLKLAIEKCSRSMISDNLAKCEALGVDKDHELMVEAMNMVKYTEIELNLQRMRVAMEQANSKNFDVELQSIKANANATEEDKEGLAALILENSIRVLRNDMLTGAILGDEVRALRQTLSTCMAMRVEVGPMQLLRLGLNAFGEEESSKSNINTVRVSMFGLHGGNLIHDAPYALDRCPLLKELDADVEEKKSSKMKFSTLVKSARMFSSGKNGSGKRTSVMSLASNRSDNSSKSLRSIYTDGRLNMSECLTKGISSSPGGEVKGMELFGMVKAVVLQRMMPTSDDISTSSGGGMGGKNYADVAVKLVKSARSDSNVAVEVYMQLCKLMTDHGGSERRGDVMQSSEVVLRCWILMAFFLRCVVVDGNLKEHLKFHLSQLLVGLNKANLSTKMLSAMGKSQRKSFGGSFMSLGGDSMAGGGGRKKSWRGKGLGAGSGGGGDNVNLRKVSKYCVNCFGLQDKEGMTFYSPPSMKVARNLFEEEKIGVKVGLMNGKILEVPVMLIFTDTPYPLMTAMETLLTGTNPNMSLPKNKMQFQKRWNGFSLYVTEGGIEGKMKNLAVCPLEGESVKMDFDIAWESTRDEFQQGKRSIVLRVRTINRGEARSNDFVPPVLQSDDYNKDVVTARNLWEVWLKAGIKGVHGGLPDDSTRLNLMLAEEVRKVESGCYNLGTGWEGYTSYLLAVRAALCCDDKDWAEGWGGGAVGKKAQDGKIVKGVLGGLVELGYGSPSKNAHLKYLLTRAWLDYAKTNVLFGGHFLKAKLMKSSVVAMSTSVQLVVNGDGLFLLVDDPKKELLFSCRHTDVDEVRDTVSGSLKLVFTGLSLELEILQDGWDGKQVASLIANICNDILWEGSFLDGTGLGSCTDEDGVLNQREILQVFLLEYPLLVPPPKPVSLIKNAGWFPIPKSDRANWVNEAREAERRAQIEALELSEKQAQIEQEQMAKAGEAFAKMQDDDDDEGGGGGERLSHSSRQRTLKKQRSGSGAEEMGDLFGGMGLSDAEKKMDPAKKKRLLSKMRIIGRLAGEVRRRHELNSTIFGVPGEPPKLNYHIPDPPSSMRKFGKGTSTIRQLGGVLTPPEKPKVTRICMPSELPKVSLSYPSREMAAIRKLRSNTEQLSKKNRATLSFSGQGPGLEGGGDGTGDQHFREKRERRKSRASSIGGFGKTNIQEGRVRQFSAGLGASITEEDIIMEEEEEEEEEEEVGVGVGVGLKKEEMAVVESSEKLKKARVRAATIKEKEPSAEEGRGLAEVWECRMDPSSGYAFYFNKQTQAGSWTPPEGYSPADQGVWLGQYQALQQQQQQQQQQKQAAAASTQQVAAAASTQQQAAWENMTEEQRNYYTWWQSLTAEQRQYYVDHQHAQ</sequence>
<dbReference type="GO" id="GO:0005829">
    <property type="term" value="C:cytosol"/>
    <property type="evidence" value="ECO:0007669"/>
    <property type="project" value="TreeGrafter"/>
</dbReference>
<keyword evidence="2" id="KW-0433">Leucine-rich repeat</keyword>
<dbReference type="EMBL" id="BRXZ01003167">
    <property type="protein sequence ID" value="GMH48904.1"/>
    <property type="molecule type" value="Genomic_DNA"/>
</dbReference>
<dbReference type="Pfam" id="PF00397">
    <property type="entry name" value="WW"/>
    <property type="match status" value="2"/>
</dbReference>
<feature type="region of interest" description="Disordered" evidence="5">
    <location>
        <begin position="2932"/>
        <end position="2985"/>
    </location>
</feature>
<dbReference type="PANTHER" id="PTHR24113">
    <property type="entry name" value="RAN GTPASE-ACTIVATING PROTEIN 1"/>
    <property type="match status" value="1"/>
</dbReference>
<evidence type="ECO:0000256" key="3">
    <source>
        <dbReference type="ARBA" id="ARBA00022737"/>
    </source>
</evidence>
<dbReference type="InterPro" id="IPR038185">
    <property type="entry name" value="MyTH4_dom_sf"/>
</dbReference>
<dbReference type="GO" id="GO:0048471">
    <property type="term" value="C:perinuclear region of cytoplasm"/>
    <property type="evidence" value="ECO:0007669"/>
    <property type="project" value="TreeGrafter"/>
</dbReference>
<feature type="compositionally biased region" description="Pro residues" evidence="5">
    <location>
        <begin position="779"/>
        <end position="791"/>
    </location>
</feature>
<dbReference type="Proteomes" id="UP001165082">
    <property type="component" value="Unassembled WGS sequence"/>
</dbReference>
<feature type="compositionally biased region" description="Acidic residues" evidence="5">
    <location>
        <begin position="995"/>
        <end position="1011"/>
    </location>
</feature>
<evidence type="ECO:0000259" key="7">
    <source>
        <dbReference type="PROSITE" id="PS50020"/>
    </source>
</evidence>
<protein>
    <submittedName>
        <fullName evidence="8">Uncharacterized protein</fullName>
    </submittedName>
</protein>
<dbReference type="PROSITE" id="PS01159">
    <property type="entry name" value="WW_DOMAIN_1"/>
    <property type="match status" value="2"/>
</dbReference>
<dbReference type="SMART" id="SM00456">
    <property type="entry name" value="WW"/>
    <property type="match status" value="2"/>
</dbReference>
<feature type="compositionally biased region" description="Basic and acidic residues" evidence="5">
    <location>
        <begin position="1160"/>
        <end position="1169"/>
    </location>
</feature>
<keyword evidence="9" id="KW-1185">Reference proteome</keyword>
<feature type="compositionally biased region" description="Acidic residues" evidence="5">
    <location>
        <begin position="1047"/>
        <end position="1058"/>
    </location>
</feature>
<dbReference type="InterPro" id="IPR001849">
    <property type="entry name" value="PH_domain"/>
</dbReference>
<dbReference type="GO" id="GO:0005634">
    <property type="term" value="C:nucleus"/>
    <property type="evidence" value="ECO:0007669"/>
    <property type="project" value="TreeGrafter"/>
</dbReference>
<feature type="domain" description="PH" evidence="6">
    <location>
        <begin position="1665"/>
        <end position="1718"/>
    </location>
</feature>
<feature type="compositionally biased region" description="Acidic residues" evidence="5">
    <location>
        <begin position="751"/>
        <end position="762"/>
    </location>
</feature>
<dbReference type="InterPro" id="IPR001611">
    <property type="entry name" value="Leu-rich_rpt"/>
</dbReference>
<gene>
    <name evidence="8" type="ORF">TrRE_jg5485</name>
</gene>
<dbReference type="GO" id="GO:0006913">
    <property type="term" value="P:nucleocytoplasmic transport"/>
    <property type="evidence" value="ECO:0007669"/>
    <property type="project" value="TreeGrafter"/>
</dbReference>
<dbReference type="PROSITE" id="PS51450">
    <property type="entry name" value="LRR"/>
    <property type="match status" value="1"/>
</dbReference>
<proteinExistence type="predicted"/>
<dbReference type="GO" id="GO:0031267">
    <property type="term" value="F:small GTPase binding"/>
    <property type="evidence" value="ECO:0007669"/>
    <property type="project" value="TreeGrafter"/>
</dbReference>
<dbReference type="SMART" id="SM00368">
    <property type="entry name" value="LRR_RI"/>
    <property type="match status" value="5"/>
</dbReference>
<feature type="compositionally biased region" description="Pro residues" evidence="5">
    <location>
        <begin position="861"/>
        <end position="877"/>
    </location>
</feature>
<dbReference type="GO" id="GO:0005096">
    <property type="term" value="F:GTPase activator activity"/>
    <property type="evidence" value="ECO:0007669"/>
    <property type="project" value="UniProtKB-KW"/>
</dbReference>
<feature type="region of interest" description="Disordered" evidence="5">
    <location>
        <begin position="2032"/>
        <end position="2058"/>
    </location>
</feature>
<feature type="compositionally biased region" description="Gly residues" evidence="5">
    <location>
        <begin position="2949"/>
        <end position="2960"/>
    </location>
</feature>
<dbReference type="PROSITE" id="PS50003">
    <property type="entry name" value="PH_DOMAIN"/>
    <property type="match status" value="1"/>
</dbReference>
<accession>A0A9W7DMC5</accession>
<dbReference type="SUPFAM" id="SSF50729">
    <property type="entry name" value="PH domain-like"/>
    <property type="match status" value="1"/>
</dbReference>
<evidence type="ECO:0000313" key="8">
    <source>
        <dbReference type="EMBL" id="GMH48904.1"/>
    </source>
</evidence>
<feature type="compositionally biased region" description="Acidic residues" evidence="5">
    <location>
        <begin position="1091"/>
        <end position="1109"/>
    </location>
</feature>
<feature type="domain" description="WW" evidence="7">
    <location>
        <begin position="3065"/>
        <end position="3099"/>
    </location>
</feature>
<feature type="compositionally biased region" description="Basic and acidic residues" evidence="5">
    <location>
        <begin position="910"/>
        <end position="927"/>
    </location>
</feature>
<dbReference type="Pfam" id="PF13516">
    <property type="entry name" value="LRR_6"/>
    <property type="match status" value="1"/>
</dbReference>
<evidence type="ECO:0000256" key="1">
    <source>
        <dbReference type="ARBA" id="ARBA00022468"/>
    </source>
</evidence>
<feature type="compositionally biased region" description="Acidic residues" evidence="5">
    <location>
        <begin position="796"/>
        <end position="811"/>
    </location>
</feature>
<keyword evidence="3" id="KW-0677">Repeat</keyword>
<dbReference type="OrthoDB" id="120976at2759"/>
<evidence type="ECO:0000256" key="2">
    <source>
        <dbReference type="ARBA" id="ARBA00022614"/>
    </source>
</evidence>